<keyword evidence="1" id="KW-0812">Transmembrane</keyword>
<dbReference type="Proteomes" id="UP000077069">
    <property type="component" value="Unassembled WGS sequence"/>
</dbReference>
<feature type="transmembrane region" description="Helical" evidence="1">
    <location>
        <begin position="75"/>
        <end position="92"/>
    </location>
</feature>
<reference evidence="2 3" key="1">
    <citation type="submission" date="2016-05" db="EMBL/GenBank/DDBJ databases">
        <title>Comparative analysis of secretome profiles of manganese(II)-oxidizing ascomycete fungi.</title>
        <authorList>
            <consortium name="DOE Joint Genome Institute"/>
            <person name="Zeiner C.A."/>
            <person name="Purvine S.O."/>
            <person name="Zink E.M."/>
            <person name="Wu S."/>
            <person name="Pasa-Tolic L."/>
            <person name="Chaput D.L."/>
            <person name="Haridas S."/>
            <person name="Grigoriev I.V."/>
            <person name="Santelli C.M."/>
            <person name="Hansel C.M."/>
        </authorList>
    </citation>
    <scope>NUCLEOTIDE SEQUENCE [LARGE SCALE GENOMIC DNA]</scope>
    <source>
        <strain evidence="2 3">AP3s5-JAC2a</strain>
    </source>
</reference>
<keyword evidence="3" id="KW-1185">Reference proteome</keyword>
<feature type="transmembrane region" description="Helical" evidence="1">
    <location>
        <begin position="44"/>
        <end position="63"/>
    </location>
</feature>
<evidence type="ECO:0000313" key="2">
    <source>
        <dbReference type="EMBL" id="OAG08303.1"/>
    </source>
</evidence>
<dbReference type="AlphaFoldDB" id="A0A177CLB3"/>
<protein>
    <submittedName>
        <fullName evidence="2">Uncharacterized protein</fullName>
    </submittedName>
</protein>
<dbReference type="RefSeq" id="XP_018038668.1">
    <property type="nucleotide sequence ID" value="XM_018177950.1"/>
</dbReference>
<dbReference type="EMBL" id="KV441550">
    <property type="protein sequence ID" value="OAG08303.1"/>
    <property type="molecule type" value="Genomic_DNA"/>
</dbReference>
<evidence type="ECO:0000313" key="3">
    <source>
        <dbReference type="Proteomes" id="UP000077069"/>
    </source>
</evidence>
<dbReference type="GeneID" id="28761436"/>
<dbReference type="InParanoid" id="A0A177CLB3"/>
<keyword evidence="1" id="KW-0472">Membrane</keyword>
<proteinExistence type="predicted"/>
<name>A0A177CLB3_9PLEO</name>
<organism evidence="2 3">
    <name type="scientific">Paraphaeosphaeria sporulosa</name>
    <dbReference type="NCBI Taxonomy" id="1460663"/>
    <lineage>
        <taxon>Eukaryota</taxon>
        <taxon>Fungi</taxon>
        <taxon>Dikarya</taxon>
        <taxon>Ascomycota</taxon>
        <taxon>Pezizomycotina</taxon>
        <taxon>Dothideomycetes</taxon>
        <taxon>Pleosporomycetidae</taxon>
        <taxon>Pleosporales</taxon>
        <taxon>Massarineae</taxon>
        <taxon>Didymosphaeriaceae</taxon>
        <taxon>Paraphaeosphaeria</taxon>
    </lineage>
</organism>
<evidence type="ECO:0000256" key="1">
    <source>
        <dbReference type="SAM" id="Phobius"/>
    </source>
</evidence>
<sequence length="108" mass="11613">MAITHQPVLFVGLYRERNRNLQRTRKHGCRIPQKPLSALASAPATGLMLAFGTGCSSLAVPIGSGWSLKACARRVILAVFAVMRLTCASILLPREADAGCGYAIFKVK</sequence>
<keyword evidence="1" id="KW-1133">Transmembrane helix</keyword>
<accession>A0A177CLB3</accession>
<gene>
    <name evidence="2" type="ORF">CC84DRAFT_1162272</name>
</gene>